<evidence type="ECO:0000313" key="3">
    <source>
        <dbReference type="EMBL" id="AUH34422.1"/>
    </source>
</evidence>
<keyword evidence="1" id="KW-0175">Coiled coil</keyword>
<organism evidence="3 4">
    <name type="scientific">Paracoccus tegillarcae</name>
    <dbReference type="NCBI Taxonomy" id="1529068"/>
    <lineage>
        <taxon>Bacteria</taxon>
        <taxon>Pseudomonadati</taxon>
        <taxon>Pseudomonadota</taxon>
        <taxon>Alphaproteobacteria</taxon>
        <taxon>Rhodobacterales</taxon>
        <taxon>Paracoccaceae</taxon>
        <taxon>Paracoccus</taxon>
    </lineage>
</organism>
<keyword evidence="4" id="KW-1185">Reference proteome</keyword>
<dbReference type="KEGG" id="paro:CUV01_14420"/>
<gene>
    <name evidence="3" type="ORF">CUV01_14420</name>
</gene>
<accession>A0A2K9F229</accession>
<evidence type="ECO:0008006" key="5">
    <source>
        <dbReference type="Google" id="ProtNLM"/>
    </source>
</evidence>
<protein>
    <recommendedName>
        <fullName evidence="5">Plasmid recombination enzyme</fullName>
    </recommendedName>
</protein>
<evidence type="ECO:0000313" key="4">
    <source>
        <dbReference type="Proteomes" id="UP000233742"/>
    </source>
</evidence>
<name>A0A2K9F229_9RHOB</name>
<proteinExistence type="predicted"/>
<feature type="compositionally biased region" description="Basic and acidic residues" evidence="2">
    <location>
        <begin position="324"/>
        <end position="333"/>
    </location>
</feature>
<sequence>MAGLTRAEKHGKREDWIGRQRQVRDQKPLYVGGLDLVALYIEHTDGARQNKGAKKPVLHFIVRFPPEVLTDEGPTPYAKRDRAGREKLMVRQAVKFINENHGGQAVFSARLDRDEVGETIVDVFACPRYMKPSRSGRREPTLWTSATKFGEELARKHQDHIKTRMTGAETVKPITSPRAVGMALQQEFAEFFERENGMKLAPRNLKDSRAKDRLEVEEWRLKQIQAEARMVEEKRDKKLAEAWSEVERARKEVRALRRQLLNLIDQARTLLNRPDLSKPARMAGNTLMNLARPFASKKKESGVRSMIERMVNEPHHVRPLPEVARPEADGPSL</sequence>
<evidence type="ECO:0000256" key="1">
    <source>
        <dbReference type="SAM" id="Coils"/>
    </source>
</evidence>
<feature type="region of interest" description="Disordered" evidence="2">
    <location>
        <begin position="311"/>
        <end position="333"/>
    </location>
</feature>
<dbReference type="AlphaFoldDB" id="A0A2K9F229"/>
<evidence type="ECO:0000256" key="2">
    <source>
        <dbReference type="SAM" id="MobiDB-lite"/>
    </source>
</evidence>
<dbReference type="Proteomes" id="UP000233742">
    <property type="component" value="Chromosome"/>
</dbReference>
<dbReference type="EMBL" id="CP025408">
    <property type="protein sequence ID" value="AUH34422.1"/>
    <property type="molecule type" value="Genomic_DNA"/>
</dbReference>
<reference evidence="3 4" key="1">
    <citation type="submission" date="2017-12" db="EMBL/GenBank/DDBJ databases">
        <authorList>
            <person name="Hurst M.R.H."/>
        </authorList>
    </citation>
    <scope>NUCLEOTIDE SEQUENCE [LARGE SCALE GENOMIC DNA]</scope>
    <source>
        <strain evidence="3 4">BM15</strain>
    </source>
</reference>
<feature type="coiled-coil region" evidence="1">
    <location>
        <begin position="214"/>
        <end position="273"/>
    </location>
</feature>